<evidence type="ECO:0000256" key="1">
    <source>
        <dbReference type="ARBA" id="ARBA00004123"/>
    </source>
</evidence>
<keyword evidence="12" id="KW-0539">Nucleus</keyword>
<feature type="compositionally biased region" description="Low complexity" evidence="16">
    <location>
        <begin position="388"/>
        <end position="400"/>
    </location>
</feature>
<evidence type="ECO:0000256" key="11">
    <source>
        <dbReference type="ARBA" id="ARBA00023204"/>
    </source>
</evidence>
<keyword evidence="8" id="KW-0227">DNA damage</keyword>
<dbReference type="InterPro" id="IPR043502">
    <property type="entry name" value="DNA/RNA_pol_sf"/>
</dbReference>
<dbReference type="InterPro" id="IPR012112">
    <property type="entry name" value="REV1"/>
</dbReference>
<dbReference type="InterPro" id="IPR001126">
    <property type="entry name" value="UmuC"/>
</dbReference>
<evidence type="ECO:0000259" key="17">
    <source>
        <dbReference type="PROSITE" id="PS50172"/>
    </source>
</evidence>
<dbReference type="InterPro" id="IPR038401">
    <property type="entry name" value="Rev1_C_sf"/>
</dbReference>
<evidence type="ECO:0000256" key="8">
    <source>
        <dbReference type="ARBA" id="ARBA00022763"/>
    </source>
</evidence>
<evidence type="ECO:0000256" key="4">
    <source>
        <dbReference type="ARBA" id="ARBA00022634"/>
    </source>
</evidence>
<dbReference type="PANTHER" id="PTHR45990:SF1">
    <property type="entry name" value="DNA REPAIR PROTEIN REV1"/>
    <property type="match status" value="1"/>
</dbReference>
<feature type="domain" description="UmuC" evidence="18">
    <location>
        <begin position="517"/>
        <end position="851"/>
    </location>
</feature>
<dbReference type="Gene3D" id="3.30.1490.100">
    <property type="entry name" value="DNA polymerase, Y-family, little finger domain"/>
    <property type="match status" value="1"/>
</dbReference>
<feature type="compositionally biased region" description="Basic and acidic residues" evidence="16">
    <location>
        <begin position="350"/>
        <end position="365"/>
    </location>
</feature>
<dbReference type="InterPro" id="IPR036775">
    <property type="entry name" value="DNA_pol_Y-fam_lit_finger_sf"/>
</dbReference>
<dbReference type="PROSITE" id="PS50173">
    <property type="entry name" value="UMUC"/>
    <property type="match status" value="1"/>
</dbReference>
<name>L5KBR1_PTEAL</name>
<dbReference type="FunFam" id="3.40.1170.60:FF:000005">
    <property type="entry name" value="DNA repair protein REV1"/>
    <property type="match status" value="1"/>
</dbReference>
<dbReference type="InterPro" id="IPR017961">
    <property type="entry name" value="DNA_pol_Y-fam_little_finger"/>
</dbReference>
<evidence type="ECO:0000256" key="9">
    <source>
        <dbReference type="ARBA" id="ARBA00022842"/>
    </source>
</evidence>
<evidence type="ECO:0000256" key="16">
    <source>
        <dbReference type="SAM" id="MobiDB-lite"/>
    </source>
</evidence>
<reference evidence="20" key="1">
    <citation type="journal article" date="2013" name="Science">
        <title>Comparative analysis of bat genomes provides insight into the evolution of flight and immunity.</title>
        <authorList>
            <person name="Zhang G."/>
            <person name="Cowled C."/>
            <person name="Shi Z."/>
            <person name="Huang Z."/>
            <person name="Bishop-Lilly K.A."/>
            <person name="Fang X."/>
            <person name="Wynne J.W."/>
            <person name="Xiong Z."/>
            <person name="Baker M.L."/>
            <person name="Zhao W."/>
            <person name="Tachedjian M."/>
            <person name="Zhu Y."/>
            <person name="Zhou P."/>
            <person name="Jiang X."/>
            <person name="Ng J."/>
            <person name="Yang L."/>
            <person name="Wu L."/>
            <person name="Xiao J."/>
            <person name="Feng Y."/>
            <person name="Chen Y."/>
            <person name="Sun X."/>
            <person name="Zhang Y."/>
            <person name="Marsh G.A."/>
            <person name="Crameri G."/>
            <person name="Broder C.C."/>
            <person name="Frey K.G."/>
            <person name="Wang L.F."/>
            <person name="Wang J."/>
        </authorList>
    </citation>
    <scope>NUCLEOTIDE SEQUENCE [LARGE SCALE GENOMIC DNA]</scope>
</reference>
<dbReference type="InterPro" id="IPR053848">
    <property type="entry name" value="IMS_HHH_1"/>
</dbReference>
<dbReference type="InterPro" id="IPR024969">
    <property type="entry name" value="EIF3F/CSN6-like_C"/>
</dbReference>
<dbReference type="Gene3D" id="1.10.150.20">
    <property type="entry name" value="5' to 3' exonuclease, C-terminal subdomain"/>
    <property type="match status" value="1"/>
</dbReference>
<dbReference type="InterPro" id="IPR047346">
    <property type="entry name" value="Rev1_UBM1/2"/>
</dbReference>
<dbReference type="Gene3D" id="3.40.50.10190">
    <property type="entry name" value="BRCT domain"/>
    <property type="match status" value="1"/>
</dbReference>
<dbReference type="InterPro" id="IPR025527">
    <property type="entry name" value="HUWE1/Rev1_UBM"/>
</dbReference>
<comment type="cofactor">
    <cofactor evidence="15">
        <name>Mg(2+)</name>
        <dbReference type="ChEBI" id="CHEBI:18420"/>
    </cofactor>
    <text evidence="15">Binds 2 magnesium ions.</text>
</comment>
<feature type="compositionally biased region" description="Polar residues" evidence="16">
    <location>
        <begin position="367"/>
        <end position="376"/>
    </location>
</feature>
<dbReference type="Gene3D" id="1.20.58.1280">
    <property type="entry name" value="DNA repair protein Rev1, C-terminal domain"/>
    <property type="match status" value="1"/>
</dbReference>
<dbReference type="PIRSF" id="PIRSF036573">
    <property type="entry name" value="REV1"/>
    <property type="match status" value="1"/>
</dbReference>
<comment type="subcellular location">
    <subcellularLocation>
        <location evidence="1">Nucleus</location>
    </subcellularLocation>
</comment>
<feature type="compositionally biased region" description="Polar residues" evidence="16">
    <location>
        <begin position="401"/>
        <end position="427"/>
    </location>
</feature>
<evidence type="ECO:0000256" key="3">
    <source>
        <dbReference type="ARBA" id="ARBA00020399"/>
    </source>
</evidence>
<dbReference type="Gene3D" id="6.10.250.1490">
    <property type="match status" value="1"/>
</dbReference>
<dbReference type="SUPFAM" id="SSF100879">
    <property type="entry name" value="Lesion bypass DNA polymerase (Y-family), little finger domain"/>
    <property type="match status" value="1"/>
</dbReference>
<dbReference type="GO" id="GO:0070987">
    <property type="term" value="P:error-free translesion synthesis"/>
    <property type="evidence" value="ECO:0007669"/>
    <property type="project" value="TreeGrafter"/>
</dbReference>
<keyword evidence="20" id="KW-1185">Reference proteome</keyword>
<dbReference type="CDD" id="cd01701">
    <property type="entry name" value="PolY_Rev1"/>
    <property type="match status" value="1"/>
</dbReference>
<dbReference type="Gene3D" id="3.40.1170.60">
    <property type="match status" value="1"/>
</dbReference>
<dbReference type="GO" id="GO:0046872">
    <property type="term" value="F:metal ion binding"/>
    <property type="evidence" value="ECO:0007669"/>
    <property type="project" value="UniProtKB-KW"/>
</dbReference>
<feature type="compositionally biased region" description="Low complexity" evidence="16">
    <location>
        <begin position="428"/>
        <end position="443"/>
    </location>
</feature>
<dbReference type="CDD" id="cd12145">
    <property type="entry name" value="Rev1_C"/>
    <property type="match status" value="1"/>
</dbReference>
<feature type="binding site" evidence="15">
    <location>
        <position position="769"/>
    </location>
    <ligand>
        <name>Mg(2+)</name>
        <dbReference type="ChEBI" id="CHEBI:18420"/>
        <label>1</label>
    </ligand>
</feature>
<dbReference type="SMART" id="SM00292">
    <property type="entry name" value="BRCT"/>
    <property type="match status" value="1"/>
</dbReference>
<evidence type="ECO:0000256" key="14">
    <source>
        <dbReference type="ARBA" id="ARBA00081950"/>
    </source>
</evidence>
<feature type="compositionally biased region" description="Basic and acidic residues" evidence="16">
    <location>
        <begin position="1316"/>
        <end position="1329"/>
    </location>
</feature>
<evidence type="ECO:0000256" key="15">
    <source>
        <dbReference type="PIRSR" id="PIRSR036573-2"/>
    </source>
</evidence>
<evidence type="ECO:0000256" key="2">
    <source>
        <dbReference type="ARBA" id="ARBA00010945"/>
    </source>
</evidence>
<evidence type="ECO:0000313" key="20">
    <source>
        <dbReference type="Proteomes" id="UP000010552"/>
    </source>
</evidence>
<evidence type="ECO:0000256" key="10">
    <source>
        <dbReference type="ARBA" id="ARBA00023125"/>
    </source>
</evidence>
<dbReference type="InterPro" id="IPR001357">
    <property type="entry name" value="BRCT_dom"/>
</dbReference>
<dbReference type="Pfam" id="PF14377">
    <property type="entry name" value="UBM"/>
    <property type="match status" value="2"/>
</dbReference>
<dbReference type="PROSITE" id="PS50172">
    <property type="entry name" value="BRCT"/>
    <property type="match status" value="1"/>
</dbReference>
<comment type="function">
    <text evidence="13">Deoxycytidyl transferase involved in DNA repair. Transfers a dCMP residue from dCTP to the 3'-end of a DNA primer in a template-dependent reaction. May assist in the first step in the bypass of abasic lesions by the insertion of a nucleotide opposite the lesion. Required for normal induction of mutations by physical and chemical agents.</text>
</comment>
<feature type="binding site" evidence="15">
    <location>
        <position position="768"/>
    </location>
    <ligand>
        <name>Mg(2+)</name>
        <dbReference type="ChEBI" id="CHEBI:18420"/>
        <label>1</label>
    </ligand>
</feature>
<accession>L5KBR1</accession>
<dbReference type="CDD" id="cd19318">
    <property type="entry name" value="Rev1_UBM2"/>
    <property type="match status" value="2"/>
</dbReference>
<organism evidence="19 20">
    <name type="scientific">Pteropus alecto</name>
    <name type="common">Black flying fox</name>
    <dbReference type="NCBI Taxonomy" id="9402"/>
    <lineage>
        <taxon>Eukaryota</taxon>
        <taxon>Metazoa</taxon>
        <taxon>Chordata</taxon>
        <taxon>Craniata</taxon>
        <taxon>Vertebrata</taxon>
        <taxon>Euteleostomi</taxon>
        <taxon>Mammalia</taxon>
        <taxon>Eutheria</taxon>
        <taxon>Laurasiatheria</taxon>
        <taxon>Chiroptera</taxon>
        <taxon>Yinpterochiroptera</taxon>
        <taxon>Pteropodoidea</taxon>
        <taxon>Pteropodidae</taxon>
        <taxon>Pteropodinae</taxon>
        <taxon>Pteropus</taxon>
    </lineage>
</organism>
<evidence type="ECO:0000256" key="6">
    <source>
        <dbReference type="ARBA" id="ARBA00022695"/>
    </source>
</evidence>
<feature type="region of interest" description="Disordered" evidence="16">
    <location>
        <begin position="345"/>
        <end position="443"/>
    </location>
</feature>
<dbReference type="Gene3D" id="6.10.250.1630">
    <property type="match status" value="1"/>
</dbReference>
<dbReference type="SUPFAM" id="SSF52113">
    <property type="entry name" value="BRCT domain"/>
    <property type="match status" value="1"/>
</dbReference>
<feature type="compositionally biased region" description="Low complexity" evidence="16">
    <location>
        <begin position="1245"/>
        <end position="1254"/>
    </location>
</feature>
<evidence type="ECO:0000256" key="5">
    <source>
        <dbReference type="ARBA" id="ARBA00022679"/>
    </source>
</evidence>
<dbReference type="GO" id="GO:0042276">
    <property type="term" value="P:error-prone translesion synthesis"/>
    <property type="evidence" value="ECO:0007669"/>
    <property type="project" value="InterPro"/>
</dbReference>
<dbReference type="FunCoup" id="L5KBR1">
    <property type="interactions" value="2370"/>
</dbReference>
<keyword evidence="6" id="KW-0548">Nucleotidyltransferase</keyword>
<dbReference type="FunFam" id="3.30.70.270:FF:000010">
    <property type="entry name" value="DNA repair protein REV1"/>
    <property type="match status" value="1"/>
</dbReference>
<keyword evidence="5" id="KW-0808">Transferase</keyword>
<dbReference type="GO" id="GO:0003887">
    <property type="term" value="F:DNA-directed DNA polymerase activity"/>
    <property type="evidence" value="ECO:0007669"/>
    <property type="project" value="InterPro"/>
</dbReference>
<gene>
    <name evidence="19" type="ORF">PAL_GLEAN10003470</name>
</gene>
<evidence type="ECO:0000256" key="13">
    <source>
        <dbReference type="ARBA" id="ARBA00055423"/>
    </source>
</evidence>
<dbReference type="FunFam" id="1.10.150.20:FF:000025">
    <property type="entry name" value="DNA repair protein REV1"/>
    <property type="match status" value="1"/>
</dbReference>
<keyword evidence="10" id="KW-0238">DNA-binding</keyword>
<dbReference type="GO" id="GO:0006281">
    <property type="term" value="P:DNA repair"/>
    <property type="evidence" value="ECO:0007669"/>
    <property type="project" value="UniProtKB-KW"/>
</dbReference>
<dbReference type="Proteomes" id="UP000010552">
    <property type="component" value="Unassembled WGS sequence"/>
</dbReference>
<protein>
    <recommendedName>
        <fullName evidence="3">DNA repair protein REV1</fullName>
    </recommendedName>
    <alternativeName>
        <fullName evidence="14">Rev1-like terminal deoxycytidyl transferase</fullName>
    </alternativeName>
</protein>
<dbReference type="Pfam" id="PF11799">
    <property type="entry name" value="IMS_C"/>
    <property type="match status" value="1"/>
</dbReference>
<dbReference type="Pfam" id="PF00817">
    <property type="entry name" value="IMS"/>
    <property type="match status" value="2"/>
</dbReference>
<dbReference type="FunFam" id="3.30.1490.100:FF:000001">
    <property type="entry name" value="DNA repair protein REV1"/>
    <property type="match status" value="1"/>
</dbReference>
<dbReference type="InterPro" id="IPR036420">
    <property type="entry name" value="BRCT_dom_sf"/>
</dbReference>
<dbReference type="Pfam" id="PF13012">
    <property type="entry name" value="MitMem_reg"/>
    <property type="match status" value="1"/>
</dbReference>
<keyword evidence="11" id="KW-0234">DNA repair</keyword>
<dbReference type="FunFam" id="1.20.58.1280:FF:000001">
    <property type="entry name" value="DNA repair protein REV1"/>
    <property type="match status" value="1"/>
</dbReference>
<dbReference type="SUPFAM" id="SSF56672">
    <property type="entry name" value="DNA/RNA polymerases"/>
    <property type="match status" value="2"/>
</dbReference>
<keyword evidence="9 15" id="KW-0460">Magnesium</keyword>
<keyword evidence="4" id="KW-0237">DNA synthesis</keyword>
<dbReference type="Pfam" id="PF21999">
    <property type="entry name" value="IMS_HHH_1"/>
    <property type="match status" value="1"/>
</dbReference>
<feature type="region of interest" description="Disordered" evidence="16">
    <location>
        <begin position="299"/>
        <end position="321"/>
    </location>
</feature>
<dbReference type="GO" id="GO:0003684">
    <property type="term" value="F:damaged DNA binding"/>
    <property type="evidence" value="ECO:0007669"/>
    <property type="project" value="InterPro"/>
</dbReference>
<sequence length="1451" mass="159279">MSLQNAHMNIKAYVSTLIGVPGRTLGVMVTPLTVKYVCYDTECIRIDLITKTCFSPSWIIGLSSDLQQVAGSLACIQEVLSTVLQDTEDVVSGKVSADNTVGCFLMSLVNQVPKIVPDDYETMLNSNINDLLMVTYLANLTVTDCPQRDTYPSAEELRQLMMLHGGQYHVYYSRSKTTHIIATNLPTAKIKELKGEKVIRPEWIVESIKAGRLLSYIPYQLYSKQSTVQKGLTFNPVCKPEDPVPGPSNRARQLNNRVNHIIKKNETENEVKVNGMNSWNEEDANNDFSFAELEQIFPGGKQNGIPPRRDSPAIFNGHTQSSNGALQTQECLVPVASSVASRLSLDSAQEEEKVEKCSTDFRDCSGQRWQQSTRNTDALRDPHRTNPSSSSSSSSSFSSSLHTSTKINGAHRSTVQGPSSTNSTSSVPALSKATPSAPSKPSSCSFISDFYSRSRLHHISMWKCELTEFVSTLQKQSGGIFPGREKLKKMKTGRSALVVTDTGNMSVLNSARHQSCIMHVDMDCFFVSVGIRNRPDLKGKPVAVTSNRGTGRAPLRPGADPLLEWRYYQNRVLKGRAAVISVKLRPKESQWAWLRAFSGIAVSFVVVICLYGTWVLASDFSNRSSTFSMCPSSLSSFDEQFSTLPSSEDSVSLHFPESPLKQLTALAEGPRTLLHGGKDIPESSEWENQDSAQTNGIDSVLSKAEIASCSYEARQVGIKNGMFFGYAKQLCPNLQAVPYDFHAYKEVARTMYETLASYTHNIEAVSCDEALVDITEILAETRLTPDEFANAVRMEIKDQTKCAASVGIGSNILLARMATRKAKPDGQYHLKPEEVDDFIRGQLVTNLPGVGHSMESKLASLGIKTCGDLQYMTMAKLQKEFGPKTGQMLYRFCRGLDDRPVRTEKERKSVSAEINYGIRFTQPKEAESFLLSLSEEIQRRLEAAGVKGKRLTLKVMVRKPGAPVETAKFGGHGICDHIARTVTLDQATDSAKIIGKATLNMFHTMKLNISDMRGVGIQVNQLVPAIPKPPTCPSRPSAHPGHFPGGSHSVLDLFQVQKAKKSTEEEHKEVFLAAVDLELSSASKTCTFLPSFSTHLTSGISPVTGKVESSGRWNGLRSPIRLKSRLDLSVEVPSPSQLDQSVLEALPPDLREQVEHACAAQQGELHSDRKNQPLNGCSTGILPQPVGTVLLQIPEPQESDSDSGINVIALPALSQVDPEVFAALPPELQMELNAAYEQRQRQGEAAPQQPASAAVPKNPLLQLKPAAVKETKRNRKKNPISSPKKIQSPLKNKLLSSPIKTVPGAYGNPQKLMDGFLKHEGPVPEKPLGEHSASIAGVSGLSGPQPEPSSCTRPPAPSLAGAVEFSDVKALLREWITTISDPMEEDILQVVKYCTDLIEEKDLEKLDLVIKYMKRLMQQSVESVWNMAFDFILDNVQVVLQQTYGSTLKVT</sequence>
<dbReference type="Pfam" id="PF16727">
    <property type="entry name" value="REV1_C"/>
    <property type="match status" value="1"/>
</dbReference>
<dbReference type="PANTHER" id="PTHR45990">
    <property type="entry name" value="DNA REPAIR PROTEIN REV1"/>
    <property type="match status" value="1"/>
</dbReference>
<evidence type="ECO:0000259" key="18">
    <source>
        <dbReference type="PROSITE" id="PS50173"/>
    </source>
</evidence>
<dbReference type="GO" id="GO:0017125">
    <property type="term" value="F:deoxycytidyl transferase activity"/>
    <property type="evidence" value="ECO:0007669"/>
    <property type="project" value="TreeGrafter"/>
</dbReference>
<dbReference type="STRING" id="9402.L5KBR1"/>
<dbReference type="Gene3D" id="3.30.70.270">
    <property type="match status" value="2"/>
</dbReference>
<comment type="similarity">
    <text evidence="2">Belongs to the DNA polymerase type-Y family.</text>
</comment>
<evidence type="ECO:0000313" key="19">
    <source>
        <dbReference type="EMBL" id="ELK08960.1"/>
    </source>
</evidence>
<dbReference type="GO" id="GO:0005634">
    <property type="term" value="C:nucleus"/>
    <property type="evidence" value="ECO:0007669"/>
    <property type="project" value="UniProtKB-SubCell"/>
</dbReference>
<keyword evidence="7 15" id="KW-0479">Metal-binding</keyword>
<feature type="region of interest" description="Disordered" evidence="16">
    <location>
        <begin position="1313"/>
        <end position="1358"/>
    </location>
</feature>
<proteinExistence type="inferred from homology"/>
<dbReference type="EMBL" id="KB030860">
    <property type="protein sequence ID" value="ELK08960.1"/>
    <property type="molecule type" value="Genomic_DNA"/>
</dbReference>
<feature type="region of interest" description="Disordered" evidence="16">
    <location>
        <begin position="1238"/>
        <end position="1298"/>
    </location>
</feature>
<dbReference type="InParanoid" id="L5KBR1"/>
<dbReference type="InterPro" id="IPR043128">
    <property type="entry name" value="Rev_trsase/Diguanyl_cyclase"/>
</dbReference>
<evidence type="ECO:0000256" key="12">
    <source>
        <dbReference type="ARBA" id="ARBA00023242"/>
    </source>
</evidence>
<dbReference type="InterPro" id="IPR031991">
    <property type="entry name" value="Rev1_C"/>
</dbReference>
<dbReference type="CDD" id="cd17719">
    <property type="entry name" value="BRCT_Rev1"/>
    <property type="match status" value="1"/>
</dbReference>
<evidence type="ECO:0000256" key="7">
    <source>
        <dbReference type="ARBA" id="ARBA00022723"/>
    </source>
</evidence>
<dbReference type="FunFam" id="3.30.70.270:FF:000005">
    <property type="entry name" value="DNA repair protein REV1"/>
    <property type="match status" value="1"/>
</dbReference>
<dbReference type="eggNOG" id="KOG2093">
    <property type="taxonomic scope" value="Eukaryota"/>
</dbReference>
<feature type="binding site" evidence="15">
    <location>
        <position position="521"/>
    </location>
    <ligand>
        <name>Mg(2+)</name>
        <dbReference type="ChEBI" id="CHEBI:18420"/>
        <label>1</label>
    </ligand>
</feature>
<feature type="domain" description="BRCT" evidence="17">
    <location>
        <begin position="132"/>
        <end position="221"/>
    </location>
</feature>